<keyword evidence="3" id="KW-1185">Reference proteome</keyword>
<evidence type="ECO:0000313" key="2">
    <source>
        <dbReference type="EMBL" id="GGP51202.1"/>
    </source>
</evidence>
<feature type="transmembrane region" description="Helical" evidence="1">
    <location>
        <begin position="200"/>
        <end position="222"/>
    </location>
</feature>
<keyword evidence="1" id="KW-1133">Transmembrane helix</keyword>
<sequence length="235" mass="25408">MRAKHMRHKGMYTASTSMLLILGAIGLTGCGGGSDDSSPDRGGGTADGRLTGDAVYYAAACDVTQPAVGTDIIVHRKDGTILSQSKVPSTGKFDIAWPSEAYHFSYAQTINDELFVTSLLNVVAGDIGIVGGRNSNLDSACSCTDFNFSFDDIYFAYNGYTVYLNGDNKTRRANVCKQDGQYPPVNLVLTPSHDDGLTSYAAQIVLTIMLPIALYMLTPLYLKTPLMKVFYSMLY</sequence>
<reference evidence="3" key="1">
    <citation type="journal article" date="2019" name="Int. J. Syst. Evol. Microbiol.">
        <title>The Global Catalogue of Microorganisms (GCM) 10K type strain sequencing project: providing services to taxonomists for standard genome sequencing and annotation.</title>
        <authorList>
            <consortium name="The Broad Institute Genomics Platform"/>
            <consortium name="The Broad Institute Genome Sequencing Center for Infectious Disease"/>
            <person name="Wu L."/>
            <person name="Ma J."/>
        </authorList>
    </citation>
    <scope>NUCLEOTIDE SEQUENCE [LARGE SCALE GENOMIC DNA]</scope>
    <source>
        <strain evidence="3">JCM 32304</strain>
    </source>
</reference>
<keyword evidence="1" id="KW-0812">Transmembrane</keyword>
<accession>A0ABQ2Q6N6</accession>
<comment type="caution">
    <text evidence="2">The sequence shown here is derived from an EMBL/GenBank/DDBJ whole genome shotgun (WGS) entry which is preliminary data.</text>
</comment>
<keyword evidence="1" id="KW-0472">Membrane</keyword>
<evidence type="ECO:0008006" key="4">
    <source>
        <dbReference type="Google" id="ProtNLM"/>
    </source>
</evidence>
<dbReference type="Proteomes" id="UP000654367">
    <property type="component" value="Unassembled WGS sequence"/>
</dbReference>
<protein>
    <recommendedName>
        <fullName evidence="4">Lipoprotein</fullName>
    </recommendedName>
</protein>
<dbReference type="PROSITE" id="PS51257">
    <property type="entry name" value="PROKAR_LIPOPROTEIN"/>
    <property type="match status" value="1"/>
</dbReference>
<evidence type="ECO:0000313" key="3">
    <source>
        <dbReference type="Proteomes" id="UP000654367"/>
    </source>
</evidence>
<evidence type="ECO:0000256" key="1">
    <source>
        <dbReference type="SAM" id="Phobius"/>
    </source>
</evidence>
<proteinExistence type="predicted"/>
<dbReference type="EMBL" id="BMQV01000014">
    <property type="protein sequence ID" value="GGP51202.1"/>
    <property type="molecule type" value="Genomic_DNA"/>
</dbReference>
<gene>
    <name evidence="2" type="ORF">GCM10009409_16940</name>
</gene>
<organism evidence="2 3">
    <name type="scientific">Shewanella saliphila</name>
    <dbReference type="NCBI Taxonomy" id="2282698"/>
    <lineage>
        <taxon>Bacteria</taxon>
        <taxon>Pseudomonadati</taxon>
        <taxon>Pseudomonadota</taxon>
        <taxon>Gammaproteobacteria</taxon>
        <taxon>Alteromonadales</taxon>
        <taxon>Shewanellaceae</taxon>
        <taxon>Shewanella</taxon>
    </lineage>
</organism>
<name>A0ABQ2Q6N6_9GAMM</name>